<dbReference type="InterPro" id="IPR005349">
    <property type="entry name" value="TMEM14"/>
</dbReference>
<feature type="transmembrane region" description="Helical" evidence="6">
    <location>
        <begin position="34"/>
        <end position="52"/>
    </location>
</feature>
<dbReference type="Gene3D" id="1.10.10.1740">
    <property type="entry name" value="Transmembrane protein 14-like"/>
    <property type="match status" value="1"/>
</dbReference>
<dbReference type="GO" id="GO:0016020">
    <property type="term" value="C:membrane"/>
    <property type="evidence" value="ECO:0007669"/>
    <property type="project" value="UniProtKB-SubCell"/>
</dbReference>
<evidence type="ECO:0000256" key="4">
    <source>
        <dbReference type="ARBA" id="ARBA00022989"/>
    </source>
</evidence>
<name>A0AAD9D5I9_9STRA</name>
<feature type="transmembrane region" description="Helical" evidence="6">
    <location>
        <begin position="58"/>
        <end position="76"/>
    </location>
</feature>
<gene>
    <name evidence="7" type="ORF">QTG54_014465</name>
</gene>
<protein>
    <submittedName>
        <fullName evidence="7">TMEM14 family protein</fullName>
    </submittedName>
</protein>
<keyword evidence="8" id="KW-1185">Reference proteome</keyword>
<dbReference type="PANTHER" id="PTHR12668">
    <property type="entry name" value="TRANSMEMBRANE PROTEIN 14, 15"/>
    <property type="match status" value="1"/>
</dbReference>
<evidence type="ECO:0000256" key="5">
    <source>
        <dbReference type="ARBA" id="ARBA00023136"/>
    </source>
</evidence>
<dbReference type="Pfam" id="PF03647">
    <property type="entry name" value="Tmemb_14"/>
    <property type="match status" value="1"/>
</dbReference>
<evidence type="ECO:0000256" key="1">
    <source>
        <dbReference type="ARBA" id="ARBA00004370"/>
    </source>
</evidence>
<keyword evidence="3 6" id="KW-0812">Transmembrane</keyword>
<dbReference type="EMBL" id="JATAAI010000037">
    <property type="protein sequence ID" value="KAK1734592.1"/>
    <property type="molecule type" value="Genomic_DNA"/>
</dbReference>
<evidence type="ECO:0000313" key="7">
    <source>
        <dbReference type="EMBL" id="KAK1734592.1"/>
    </source>
</evidence>
<evidence type="ECO:0000256" key="3">
    <source>
        <dbReference type="ARBA" id="ARBA00022692"/>
    </source>
</evidence>
<organism evidence="7 8">
    <name type="scientific">Skeletonema marinoi</name>
    <dbReference type="NCBI Taxonomy" id="267567"/>
    <lineage>
        <taxon>Eukaryota</taxon>
        <taxon>Sar</taxon>
        <taxon>Stramenopiles</taxon>
        <taxon>Ochrophyta</taxon>
        <taxon>Bacillariophyta</taxon>
        <taxon>Coscinodiscophyceae</taxon>
        <taxon>Thalassiosirophycidae</taxon>
        <taxon>Thalassiosirales</taxon>
        <taxon>Skeletonemataceae</taxon>
        <taxon>Skeletonema</taxon>
        <taxon>Skeletonema marinoi-dohrnii complex</taxon>
    </lineage>
</organism>
<evidence type="ECO:0000313" key="8">
    <source>
        <dbReference type="Proteomes" id="UP001224775"/>
    </source>
</evidence>
<proteinExistence type="inferred from homology"/>
<reference evidence="7" key="1">
    <citation type="submission" date="2023-06" db="EMBL/GenBank/DDBJ databases">
        <title>Survivors Of The Sea: Transcriptome response of Skeletonema marinoi to long-term dormancy.</title>
        <authorList>
            <person name="Pinder M.I.M."/>
            <person name="Kourtchenko O."/>
            <person name="Robertson E.K."/>
            <person name="Larsson T."/>
            <person name="Maumus F."/>
            <person name="Osuna-Cruz C.M."/>
            <person name="Vancaester E."/>
            <person name="Stenow R."/>
            <person name="Vandepoele K."/>
            <person name="Ploug H."/>
            <person name="Bruchert V."/>
            <person name="Godhe A."/>
            <person name="Topel M."/>
        </authorList>
    </citation>
    <scope>NUCLEOTIDE SEQUENCE</scope>
    <source>
        <strain evidence="7">R05AC</strain>
    </source>
</reference>
<evidence type="ECO:0000256" key="2">
    <source>
        <dbReference type="ARBA" id="ARBA00007590"/>
    </source>
</evidence>
<comment type="caution">
    <text evidence="7">The sequence shown here is derived from an EMBL/GenBank/DDBJ whole genome shotgun (WGS) entry which is preliminary data.</text>
</comment>
<accession>A0AAD9D5I9</accession>
<dbReference type="AlphaFoldDB" id="A0AAD9D5I9"/>
<dbReference type="InterPro" id="IPR044890">
    <property type="entry name" value="TMEM14_sf"/>
</dbReference>
<comment type="subcellular location">
    <subcellularLocation>
        <location evidence="1">Membrane</location>
    </subcellularLocation>
</comment>
<evidence type="ECO:0000256" key="6">
    <source>
        <dbReference type="SAM" id="Phobius"/>
    </source>
</evidence>
<feature type="transmembrane region" description="Helical" evidence="6">
    <location>
        <begin position="6"/>
        <end position="27"/>
    </location>
</feature>
<keyword evidence="5 6" id="KW-0472">Membrane</keyword>
<comment type="similarity">
    <text evidence="2">Belongs to the TMEM14 family.</text>
</comment>
<dbReference type="Proteomes" id="UP001224775">
    <property type="component" value="Unassembled WGS sequence"/>
</dbReference>
<keyword evidence="4 6" id="KW-1133">Transmembrane helix</keyword>
<sequence length="92" mass="8963">MGSIPGSAHPAFGFGAVTIIGGLVGYLKKGSKASLGAGVVCGSLLVGSGLMISGESQYGGHSLAAGTSTLMVLGMGQRFMKTGKFMPAGIVA</sequence>
<feature type="non-terminal residue" evidence="7">
    <location>
        <position position="92"/>
    </location>
</feature>